<comment type="caution">
    <text evidence="1">The sequence shown here is derived from an EMBL/GenBank/DDBJ whole genome shotgun (WGS) entry which is preliminary data.</text>
</comment>
<reference evidence="1" key="1">
    <citation type="submission" date="2022-02" db="EMBL/GenBank/DDBJ databases">
        <title>Plant Genome Project.</title>
        <authorList>
            <person name="Zhang R.-G."/>
        </authorList>
    </citation>
    <scope>NUCLEOTIDE SEQUENCE</scope>
    <source>
        <strain evidence="1">AT1</strain>
    </source>
</reference>
<name>A0ACC0NRF3_RHOML</name>
<accession>A0ACC0NRF3</accession>
<keyword evidence="2" id="KW-1185">Reference proteome</keyword>
<protein>
    <submittedName>
        <fullName evidence="1">Uncharacterized protein</fullName>
    </submittedName>
</protein>
<dbReference type="EMBL" id="CM046392">
    <property type="protein sequence ID" value="KAI8555539.1"/>
    <property type="molecule type" value="Genomic_DNA"/>
</dbReference>
<evidence type="ECO:0000313" key="1">
    <source>
        <dbReference type="EMBL" id="KAI8555539.1"/>
    </source>
</evidence>
<gene>
    <name evidence="1" type="ORF">RHMOL_Rhmol05G0180300</name>
</gene>
<dbReference type="Proteomes" id="UP001062846">
    <property type="component" value="Chromosome 5"/>
</dbReference>
<proteinExistence type="predicted"/>
<sequence>MLVKGERVMQWLPPFNDSGVFRYDKVFVLGAPSNTKSWLRHLKGRNKDNIICQV</sequence>
<organism evidence="1 2">
    <name type="scientific">Rhododendron molle</name>
    <name type="common">Chinese azalea</name>
    <name type="synonym">Azalea mollis</name>
    <dbReference type="NCBI Taxonomy" id="49168"/>
    <lineage>
        <taxon>Eukaryota</taxon>
        <taxon>Viridiplantae</taxon>
        <taxon>Streptophyta</taxon>
        <taxon>Embryophyta</taxon>
        <taxon>Tracheophyta</taxon>
        <taxon>Spermatophyta</taxon>
        <taxon>Magnoliopsida</taxon>
        <taxon>eudicotyledons</taxon>
        <taxon>Gunneridae</taxon>
        <taxon>Pentapetalae</taxon>
        <taxon>asterids</taxon>
        <taxon>Ericales</taxon>
        <taxon>Ericaceae</taxon>
        <taxon>Ericoideae</taxon>
        <taxon>Rhodoreae</taxon>
        <taxon>Rhododendron</taxon>
    </lineage>
</organism>
<evidence type="ECO:0000313" key="2">
    <source>
        <dbReference type="Proteomes" id="UP001062846"/>
    </source>
</evidence>